<evidence type="ECO:0000256" key="3">
    <source>
        <dbReference type="ARBA" id="ARBA00022475"/>
    </source>
</evidence>
<evidence type="ECO:0000256" key="5">
    <source>
        <dbReference type="ARBA" id="ARBA00022741"/>
    </source>
</evidence>
<dbReference type="InterPro" id="IPR003593">
    <property type="entry name" value="AAA+_ATPase"/>
</dbReference>
<evidence type="ECO:0000259" key="10">
    <source>
        <dbReference type="PROSITE" id="PS50893"/>
    </source>
</evidence>
<evidence type="ECO:0000313" key="13">
    <source>
        <dbReference type="Proteomes" id="UP000059113"/>
    </source>
</evidence>
<comment type="subcellular location">
    <subcellularLocation>
        <location evidence="1">Cell membrane</location>
        <topology evidence="1">Multi-pass membrane protein</topology>
    </subcellularLocation>
</comment>
<reference evidence="13" key="2">
    <citation type="submission" date="2015-04" db="EMBL/GenBank/DDBJ databases">
        <title>The complete genome sequence of Erythrobacter sp. s21-N3.</title>
        <authorList>
            <person name="Zhuang L."/>
            <person name="Liu Y."/>
            <person name="Shao Z."/>
        </authorList>
    </citation>
    <scope>NUCLEOTIDE SEQUENCE [LARGE SCALE GENOMIC DNA]</scope>
    <source>
        <strain evidence="13">s21-N3</strain>
    </source>
</reference>
<dbReference type="EMBL" id="CP011310">
    <property type="protein sequence ID" value="AKQ40986.1"/>
    <property type="molecule type" value="Genomic_DNA"/>
</dbReference>
<feature type="domain" description="ABC transmembrane type-1" evidence="11">
    <location>
        <begin position="23"/>
        <end position="300"/>
    </location>
</feature>
<dbReference type="GO" id="GO:0005886">
    <property type="term" value="C:plasma membrane"/>
    <property type="evidence" value="ECO:0007669"/>
    <property type="project" value="UniProtKB-SubCell"/>
</dbReference>
<keyword evidence="13" id="KW-1185">Reference proteome</keyword>
<dbReference type="InterPro" id="IPR027417">
    <property type="entry name" value="P-loop_NTPase"/>
</dbReference>
<dbReference type="PATRIC" id="fig|1648404.4.peg.289"/>
<dbReference type="PROSITE" id="PS50893">
    <property type="entry name" value="ABC_TRANSPORTER_2"/>
    <property type="match status" value="1"/>
</dbReference>
<evidence type="ECO:0000256" key="8">
    <source>
        <dbReference type="ARBA" id="ARBA00023136"/>
    </source>
</evidence>
<proteinExistence type="predicted"/>
<keyword evidence="6 12" id="KW-0067">ATP-binding</keyword>
<feature type="transmembrane region" description="Helical" evidence="9">
    <location>
        <begin position="128"/>
        <end position="153"/>
    </location>
</feature>
<dbReference type="PANTHER" id="PTHR43394:SF1">
    <property type="entry name" value="ATP-BINDING CASSETTE SUB-FAMILY B MEMBER 10, MITOCHONDRIAL"/>
    <property type="match status" value="1"/>
</dbReference>
<reference evidence="12 13" key="1">
    <citation type="journal article" date="2015" name="Int. J. Syst. Evol. Microbiol.">
        <title>Erythrobacter atlanticus sp. nov., a bacterium from ocean sediment able to degrade polycyclic aromatic hydrocarbons.</title>
        <authorList>
            <person name="Zhuang L."/>
            <person name="Liu Y."/>
            <person name="Wang L."/>
            <person name="Wang W."/>
            <person name="Shao Z."/>
        </authorList>
    </citation>
    <scope>NUCLEOTIDE SEQUENCE [LARGE SCALE GENOMIC DNA]</scope>
    <source>
        <strain evidence="13">s21-N3</strain>
    </source>
</reference>
<dbReference type="KEGG" id="ery:CP97_01355"/>
<evidence type="ECO:0000313" key="12">
    <source>
        <dbReference type="EMBL" id="AKQ40986.1"/>
    </source>
</evidence>
<feature type="transmembrane region" description="Helical" evidence="9">
    <location>
        <begin position="159"/>
        <end position="176"/>
    </location>
</feature>
<dbReference type="InterPro" id="IPR036640">
    <property type="entry name" value="ABC1_TM_sf"/>
</dbReference>
<feature type="transmembrane region" description="Helical" evidence="9">
    <location>
        <begin position="237"/>
        <end position="262"/>
    </location>
</feature>
<dbReference type="GO" id="GO:0005524">
    <property type="term" value="F:ATP binding"/>
    <property type="evidence" value="ECO:0007669"/>
    <property type="project" value="UniProtKB-KW"/>
</dbReference>
<evidence type="ECO:0000256" key="4">
    <source>
        <dbReference type="ARBA" id="ARBA00022692"/>
    </source>
</evidence>
<keyword evidence="8 9" id="KW-0472">Membrane</keyword>
<evidence type="ECO:0000259" key="11">
    <source>
        <dbReference type="PROSITE" id="PS50929"/>
    </source>
</evidence>
<dbReference type="PANTHER" id="PTHR43394">
    <property type="entry name" value="ATP-DEPENDENT PERMEASE MDL1, MITOCHONDRIAL"/>
    <property type="match status" value="1"/>
</dbReference>
<name>A0A0H4VDP0_9SPHN</name>
<feature type="transmembrane region" description="Helical" evidence="9">
    <location>
        <begin position="51"/>
        <end position="71"/>
    </location>
</feature>
<evidence type="ECO:0000256" key="7">
    <source>
        <dbReference type="ARBA" id="ARBA00022989"/>
    </source>
</evidence>
<dbReference type="Gene3D" id="1.20.1560.10">
    <property type="entry name" value="ABC transporter type 1, transmembrane domain"/>
    <property type="match status" value="1"/>
</dbReference>
<evidence type="ECO:0000256" key="9">
    <source>
        <dbReference type="SAM" id="Phobius"/>
    </source>
</evidence>
<dbReference type="AlphaFoldDB" id="A0A0H4VDP0"/>
<sequence length="551" mass="59932">MSQIHFLVERALRFRTELARISALQAMGALTTLTLPWLAGQLLGGVVEARIGSTSTIVLALVALLILSTLFKISGAMVSARTSAVILAQLRLDTYRKIQRLPMKFHNRSNQGELLSLMTYEISRLSDFLTNTIATVPAMVLTAAGAIVILFVIDPLLALLIPILVPIFYILLRFSGRKLRANATKMRDAETEVFNKAEMHLEMLSATKAFAVEDTQFDLYTAAIEDARRKSALNEQINSVISPLVGLIAALAALTVILLGGLQIGEGGRTPGELFSALLYAALLTRPIGQMAELWGRLQLARGTLARLQAVITLEPEQGYDRGLLPDTVRGALAFRDVHFSYPGRQVTLRGANLEIAAGEVIAITGENGAGKSTLVNLLLRFYDADQGQITLDGTPIENLQVQALRRYIGYVPQRTMLFSGSLRENVVFGCPQASDEQIAEALRLSQAEAFVADLPKGLDTQIGDHGVRLSGGQCQRIALTRALLLHPQIIIFDEATSMFDLENEALFVKAIKGALSGQTVIIITHRRALLALADRIVKVVDGRFEEVAAS</sequence>
<dbReference type="InterPro" id="IPR003439">
    <property type="entry name" value="ABC_transporter-like_ATP-bd"/>
</dbReference>
<evidence type="ECO:0000256" key="6">
    <source>
        <dbReference type="ARBA" id="ARBA00022840"/>
    </source>
</evidence>
<feature type="transmembrane region" description="Helical" evidence="9">
    <location>
        <begin position="21"/>
        <end position="39"/>
    </location>
</feature>
<dbReference type="FunFam" id="3.40.50.300:FF:000299">
    <property type="entry name" value="ABC transporter ATP-binding protein/permease"/>
    <property type="match status" value="1"/>
</dbReference>
<keyword evidence="4 9" id="KW-0812">Transmembrane</keyword>
<keyword evidence="7 9" id="KW-1133">Transmembrane helix</keyword>
<dbReference type="SUPFAM" id="SSF90123">
    <property type="entry name" value="ABC transporter transmembrane region"/>
    <property type="match status" value="1"/>
</dbReference>
<protein>
    <submittedName>
        <fullName evidence="12">ABC transporter ATP-binding protein</fullName>
    </submittedName>
</protein>
<evidence type="ECO:0000256" key="1">
    <source>
        <dbReference type="ARBA" id="ARBA00004651"/>
    </source>
</evidence>
<dbReference type="Pfam" id="PF00664">
    <property type="entry name" value="ABC_membrane"/>
    <property type="match status" value="1"/>
</dbReference>
<dbReference type="Pfam" id="PF00005">
    <property type="entry name" value="ABC_tran"/>
    <property type="match status" value="1"/>
</dbReference>
<dbReference type="InterPro" id="IPR039421">
    <property type="entry name" value="Type_1_exporter"/>
</dbReference>
<dbReference type="PROSITE" id="PS50929">
    <property type="entry name" value="ABC_TM1F"/>
    <property type="match status" value="1"/>
</dbReference>
<keyword evidence="3" id="KW-1003">Cell membrane</keyword>
<keyword evidence="5" id="KW-0547">Nucleotide-binding</keyword>
<dbReference type="GO" id="GO:0016887">
    <property type="term" value="F:ATP hydrolysis activity"/>
    <property type="evidence" value="ECO:0007669"/>
    <property type="project" value="InterPro"/>
</dbReference>
<dbReference type="GO" id="GO:0015421">
    <property type="term" value="F:ABC-type oligopeptide transporter activity"/>
    <property type="evidence" value="ECO:0007669"/>
    <property type="project" value="TreeGrafter"/>
</dbReference>
<keyword evidence="2" id="KW-0813">Transport</keyword>
<dbReference type="InterPro" id="IPR011527">
    <property type="entry name" value="ABC1_TM_dom"/>
</dbReference>
<gene>
    <name evidence="12" type="ORF">CP97_01355</name>
</gene>
<dbReference type="STRING" id="1648404.CP97_01355"/>
<evidence type="ECO:0000256" key="2">
    <source>
        <dbReference type="ARBA" id="ARBA00022448"/>
    </source>
</evidence>
<dbReference type="SMART" id="SM00382">
    <property type="entry name" value="AAA"/>
    <property type="match status" value="1"/>
</dbReference>
<dbReference type="Proteomes" id="UP000059113">
    <property type="component" value="Chromosome"/>
</dbReference>
<organism evidence="12 13">
    <name type="scientific">Aurantiacibacter atlanticus</name>
    <dbReference type="NCBI Taxonomy" id="1648404"/>
    <lineage>
        <taxon>Bacteria</taxon>
        <taxon>Pseudomonadati</taxon>
        <taxon>Pseudomonadota</taxon>
        <taxon>Alphaproteobacteria</taxon>
        <taxon>Sphingomonadales</taxon>
        <taxon>Erythrobacteraceae</taxon>
        <taxon>Aurantiacibacter</taxon>
    </lineage>
</organism>
<dbReference type="SUPFAM" id="SSF52540">
    <property type="entry name" value="P-loop containing nucleoside triphosphate hydrolases"/>
    <property type="match status" value="1"/>
</dbReference>
<dbReference type="Gene3D" id="3.40.50.300">
    <property type="entry name" value="P-loop containing nucleotide triphosphate hydrolases"/>
    <property type="match status" value="1"/>
</dbReference>
<accession>A0A0H4VDP0</accession>
<dbReference type="RefSeq" id="WP_082863672.1">
    <property type="nucleotide sequence ID" value="NZ_CP011310.1"/>
</dbReference>
<dbReference type="OrthoDB" id="5288711at2"/>
<feature type="domain" description="ABC transporter" evidence="10">
    <location>
        <begin position="333"/>
        <end position="550"/>
    </location>
</feature>